<dbReference type="OrthoDB" id="3050337at2759"/>
<accession>A0A9P7FS36</accession>
<evidence type="ECO:0000313" key="3">
    <source>
        <dbReference type="Proteomes" id="UP000717328"/>
    </source>
</evidence>
<dbReference type="Proteomes" id="UP000717328">
    <property type="component" value="Unassembled WGS sequence"/>
</dbReference>
<keyword evidence="3" id="KW-1185">Reference proteome</keyword>
<dbReference type="EMBL" id="JABCKI010005858">
    <property type="protein sequence ID" value="KAG5637133.1"/>
    <property type="molecule type" value="Genomic_DNA"/>
</dbReference>
<protein>
    <submittedName>
        <fullName evidence="2">Uncharacterized protein</fullName>
    </submittedName>
</protein>
<comment type="caution">
    <text evidence="2">The sequence shown here is derived from an EMBL/GenBank/DDBJ whole genome shotgun (WGS) entry which is preliminary data.</text>
</comment>
<evidence type="ECO:0000313" key="2">
    <source>
        <dbReference type="EMBL" id="KAG5637133.1"/>
    </source>
</evidence>
<reference evidence="2" key="1">
    <citation type="submission" date="2021-02" db="EMBL/GenBank/DDBJ databases">
        <authorList>
            <person name="Nieuwenhuis M."/>
            <person name="Van De Peppel L.J.J."/>
        </authorList>
    </citation>
    <scope>NUCLEOTIDE SEQUENCE</scope>
    <source>
        <strain evidence="2">D49</strain>
    </source>
</reference>
<feature type="coiled-coil region" evidence="1">
    <location>
        <begin position="191"/>
        <end position="250"/>
    </location>
</feature>
<name>A0A9P7FS36_9AGAR</name>
<reference evidence="2" key="2">
    <citation type="submission" date="2021-10" db="EMBL/GenBank/DDBJ databases">
        <title>Phylogenomics reveals ancestral predisposition of the termite-cultivated fungus Termitomyces towards a domesticated lifestyle.</title>
        <authorList>
            <person name="Auxier B."/>
            <person name="Grum-Grzhimaylo A."/>
            <person name="Cardenas M.E."/>
            <person name="Lodge J.D."/>
            <person name="Laessoe T."/>
            <person name="Pedersen O."/>
            <person name="Smith M.E."/>
            <person name="Kuyper T.W."/>
            <person name="Franco-Molano E.A."/>
            <person name="Baroni T.J."/>
            <person name="Aanen D.K."/>
        </authorList>
    </citation>
    <scope>NUCLEOTIDE SEQUENCE</scope>
    <source>
        <strain evidence="2">D49</strain>
    </source>
</reference>
<sequence>MNPPSALNNDPPNATVRPAPVGTSIQVGTDMILNLIESDRAQTAKAFRDRYTHLEQCFTHYQNSARASFAAEQAKVHEAHQKLIATQALLTQYQQYVASGQGNVQPNPDPTVHVSQGQMTVYRITADEGDQVASLKRRFDDLQTALRDVGILFSAEDNSLRFEAGWGAVLAQLDTSDYGQVMKAGHLHQVLEQLEQRLQKDRETIAQLQERVVASEQEKKQMVENYLVEIDILKLENEMLREEISRSSQAQALPGAITAEHQHPGEPSNPRKQQGYSDLHSAIDKRLNTHIPQTALPTSIPYIDLRTFKKKKKKKKILKPD</sequence>
<organism evidence="2 3">
    <name type="scientific">Sphagnurus paluster</name>
    <dbReference type="NCBI Taxonomy" id="117069"/>
    <lineage>
        <taxon>Eukaryota</taxon>
        <taxon>Fungi</taxon>
        <taxon>Dikarya</taxon>
        <taxon>Basidiomycota</taxon>
        <taxon>Agaricomycotina</taxon>
        <taxon>Agaricomycetes</taxon>
        <taxon>Agaricomycetidae</taxon>
        <taxon>Agaricales</taxon>
        <taxon>Tricholomatineae</taxon>
        <taxon>Lyophyllaceae</taxon>
        <taxon>Sphagnurus</taxon>
    </lineage>
</organism>
<evidence type="ECO:0000256" key="1">
    <source>
        <dbReference type="SAM" id="Coils"/>
    </source>
</evidence>
<proteinExistence type="predicted"/>
<keyword evidence="1" id="KW-0175">Coiled coil</keyword>
<gene>
    <name evidence="2" type="ORF">H0H81_005662</name>
</gene>
<dbReference type="AlphaFoldDB" id="A0A9P7FS36"/>